<evidence type="ECO:0000313" key="4">
    <source>
        <dbReference type="EMBL" id="MBB5729242.1"/>
    </source>
</evidence>
<keyword evidence="2" id="KW-0677">Repeat</keyword>
<accession>A0A7W9F186</accession>
<keyword evidence="3" id="KW-0012">Acyltransferase</keyword>
<protein>
    <submittedName>
        <fullName evidence="4">Acetyltransferase-like isoleucine patch superfamily enzyme</fullName>
    </submittedName>
</protein>
<evidence type="ECO:0000313" key="5">
    <source>
        <dbReference type="Proteomes" id="UP000546701"/>
    </source>
</evidence>
<dbReference type="PANTHER" id="PTHR23416:SF78">
    <property type="entry name" value="LIPOPOLYSACCHARIDE BIOSYNTHESIS O-ACETYL TRANSFERASE WBBJ-RELATED"/>
    <property type="match status" value="1"/>
</dbReference>
<sequence length="248" mass="26447">MSNQTLKAFAKKAVPKILLRNLRAAIDYPQRQLARRRNMAKGSYVPTNAHVLGWRSVRVGRNSVIGDGAILNVNHRNRPIVQISIGHSTFVGARSFFSPAELIEIGDYGLVGIDCKFLGSGHIFSDPFKPYISTGTGSEGRMIIGTNCWIGVGVTILGSVTVGHGSVIGAGSFVRSDIPPFSIAIGNPARVLRRYDPIGQDWVAAADFTDAMAAALPDAASYLATLERAYPNISVPVRAAGKSQGDLA</sequence>
<dbReference type="CDD" id="cd04647">
    <property type="entry name" value="LbH_MAT_like"/>
    <property type="match status" value="1"/>
</dbReference>
<dbReference type="InterPro" id="IPR018357">
    <property type="entry name" value="Hexapep_transf_CS"/>
</dbReference>
<dbReference type="InterPro" id="IPR051159">
    <property type="entry name" value="Hexapeptide_acetyltransf"/>
</dbReference>
<dbReference type="AlphaFoldDB" id="A0A7W9F186"/>
<dbReference type="InterPro" id="IPR001451">
    <property type="entry name" value="Hexapep"/>
</dbReference>
<dbReference type="EMBL" id="JACIJR010000003">
    <property type="protein sequence ID" value="MBB5729242.1"/>
    <property type="molecule type" value="Genomic_DNA"/>
</dbReference>
<evidence type="ECO:0000256" key="3">
    <source>
        <dbReference type="ARBA" id="ARBA00023315"/>
    </source>
</evidence>
<evidence type="ECO:0000256" key="2">
    <source>
        <dbReference type="ARBA" id="ARBA00022737"/>
    </source>
</evidence>
<dbReference type="Pfam" id="PF00132">
    <property type="entry name" value="Hexapep"/>
    <property type="match status" value="1"/>
</dbReference>
<reference evidence="4 5" key="1">
    <citation type="submission" date="2020-08" db="EMBL/GenBank/DDBJ databases">
        <title>Genomic Encyclopedia of Type Strains, Phase IV (KMG-IV): sequencing the most valuable type-strain genomes for metagenomic binning, comparative biology and taxonomic classification.</title>
        <authorList>
            <person name="Goeker M."/>
        </authorList>
    </citation>
    <scope>NUCLEOTIDE SEQUENCE [LARGE SCALE GENOMIC DNA]</scope>
    <source>
        <strain evidence="4 5">DSM 103336</strain>
    </source>
</reference>
<name>A0A7W9F186_9SPHN</name>
<evidence type="ECO:0000256" key="1">
    <source>
        <dbReference type="ARBA" id="ARBA00022679"/>
    </source>
</evidence>
<proteinExistence type="predicted"/>
<dbReference type="GO" id="GO:0016746">
    <property type="term" value="F:acyltransferase activity"/>
    <property type="evidence" value="ECO:0007669"/>
    <property type="project" value="UniProtKB-KW"/>
</dbReference>
<keyword evidence="5" id="KW-1185">Reference proteome</keyword>
<dbReference type="PROSITE" id="PS00101">
    <property type="entry name" value="HEXAPEP_TRANSFERASES"/>
    <property type="match status" value="1"/>
</dbReference>
<dbReference type="PANTHER" id="PTHR23416">
    <property type="entry name" value="SIALIC ACID SYNTHASE-RELATED"/>
    <property type="match status" value="1"/>
</dbReference>
<dbReference type="OrthoDB" id="9815592at2"/>
<dbReference type="Proteomes" id="UP000546701">
    <property type="component" value="Unassembled WGS sequence"/>
</dbReference>
<dbReference type="Gene3D" id="2.160.10.10">
    <property type="entry name" value="Hexapeptide repeat proteins"/>
    <property type="match status" value="1"/>
</dbReference>
<organism evidence="4 5">
    <name type="scientific">Sphingomonas prati</name>
    <dbReference type="NCBI Taxonomy" id="1843237"/>
    <lineage>
        <taxon>Bacteria</taxon>
        <taxon>Pseudomonadati</taxon>
        <taxon>Pseudomonadota</taxon>
        <taxon>Alphaproteobacteria</taxon>
        <taxon>Sphingomonadales</taxon>
        <taxon>Sphingomonadaceae</taxon>
        <taxon>Sphingomonas</taxon>
    </lineage>
</organism>
<dbReference type="RefSeq" id="WP_157174825.1">
    <property type="nucleotide sequence ID" value="NZ_BMJP01000002.1"/>
</dbReference>
<gene>
    <name evidence="4" type="ORF">FHS99_001720</name>
</gene>
<keyword evidence="1 4" id="KW-0808">Transferase</keyword>
<comment type="caution">
    <text evidence="4">The sequence shown here is derived from an EMBL/GenBank/DDBJ whole genome shotgun (WGS) entry which is preliminary data.</text>
</comment>
<dbReference type="InterPro" id="IPR011004">
    <property type="entry name" value="Trimer_LpxA-like_sf"/>
</dbReference>
<dbReference type="SUPFAM" id="SSF51161">
    <property type="entry name" value="Trimeric LpxA-like enzymes"/>
    <property type="match status" value="1"/>
</dbReference>